<keyword evidence="3 5" id="KW-0863">Zinc-finger</keyword>
<feature type="domain" description="C2H2-type" evidence="6">
    <location>
        <begin position="104"/>
        <end position="133"/>
    </location>
</feature>
<evidence type="ECO:0000259" key="6">
    <source>
        <dbReference type="PROSITE" id="PS50157"/>
    </source>
</evidence>
<keyword evidence="8" id="KW-1185">Reference proteome</keyword>
<keyword evidence="4" id="KW-0862">Zinc</keyword>
<keyword evidence="2" id="KW-0677">Repeat</keyword>
<sequence length="291" mass="33561">MPDCDRCQRYFNSYSALRQHENNSPYHHICDNCDKDFTSWNGLKEHYVQSCVHDYCQHCDSHFDDARELEEHYQASHYYCAKCRKFFQNAVGLHEHYRQSDQHHYCESCRRLFLSASNLNSHLNSSLHRPKDVPCPGRRCRLAFVSHSALILHLESGTCSSGADRQAVNRRVREYDTNNIITDPARLLTAGVGGSQTRYFATSASWNGAEYECYLCHRGYHSLAALNQHLASPRHEDKIYVCPLSSCREHFSTLSALCQHIESGRCGVSKFKVVQNTMDNLMGSMRRLTMH</sequence>
<dbReference type="InterPro" id="IPR013087">
    <property type="entry name" value="Znf_C2H2_type"/>
</dbReference>
<dbReference type="AlphaFoldDB" id="A0AAD7CPD8"/>
<evidence type="ECO:0000256" key="4">
    <source>
        <dbReference type="ARBA" id="ARBA00022833"/>
    </source>
</evidence>
<name>A0AAD7CPD8_MYCRO</name>
<dbReference type="InterPro" id="IPR036236">
    <property type="entry name" value="Znf_C2H2_sf"/>
</dbReference>
<dbReference type="SUPFAM" id="SSF57667">
    <property type="entry name" value="beta-beta-alpha zinc fingers"/>
    <property type="match status" value="1"/>
</dbReference>
<evidence type="ECO:0000256" key="5">
    <source>
        <dbReference type="PROSITE-ProRule" id="PRU00042"/>
    </source>
</evidence>
<evidence type="ECO:0000256" key="1">
    <source>
        <dbReference type="ARBA" id="ARBA00022723"/>
    </source>
</evidence>
<dbReference type="PROSITE" id="PS50157">
    <property type="entry name" value="ZINC_FINGER_C2H2_2"/>
    <property type="match status" value="3"/>
</dbReference>
<organism evidence="7 8">
    <name type="scientific">Mycena rosella</name>
    <name type="common">Pink bonnet</name>
    <name type="synonym">Agaricus rosellus</name>
    <dbReference type="NCBI Taxonomy" id="1033263"/>
    <lineage>
        <taxon>Eukaryota</taxon>
        <taxon>Fungi</taxon>
        <taxon>Dikarya</taxon>
        <taxon>Basidiomycota</taxon>
        <taxon>Agaricomycotina</taxon>
        <taxon>Agaricomycetes</taxon>
        <taxon>Agaricomycetidae</taxon>
        <taxon>Agaricales</taxon>
        <taxon>Marasmiineae</taxon>
        <taxon>Mycenaceae</taxon>
        <taxon>Mycena</taxon>
    </lineage>
</organism>
<accession>A0AAD7CPD8</accession>
<dbReference type="PANTHER" id="PTHR24409">
    <property type="entry name" value="ZINC FINGER PROTEIN 142"/>
    <property type="match status" value="1"/>
</dbReference>
<dbReference type="Gene3D" id="3.30.160.60">
    <property type="entry name" value="Classic Zinc Finger"/>
    <property type="match status" value="2"/>
</dbReference>
<feature type="domain" description="C2H2-type" evidence="6">
    <location>
        <begin position="28"/>
        <end position="53"/>
    </location>
</feature>
<keyword evidence="1" id="KW-0479">Metal-binding</keyword>
<dbReference type="Proteomes" id="UP001221757">
    <property type="component" value="Unassembled WGS sequence"/>
</dbReference>
<evidence type="ECO:0000256" key="3">
    <source>
        <dbReference type="ARBA" id="ARBA00022771"/>
    </source>
</evidence>
<dbReference type="SMART" id="SM00355">
    <property type="entry name" value="ZnF_C2H2"/>
    <property type="match status" value="7"/>
</dbReference>
<feature type="domain" description="C2H2-type" evidence="6">
    <location>
        <begin position="78"/>
        <end position="103"/>
    </location>
</feature>
<dbReference type="PROSITE" id="PS00028">
    <property type="entry name" value="ZINC_FINGER_C2H2_1"/>
    <property type="match status" value="2"/>
</dbReference>
<dbReference type="Pfam" id="PF12874">
    <property type="entry name" value="zf-met"/>
    <property type="match status" value="2"/>
</dbReference>
<dbReference type="GO" id="GO:0008270">
    <property type="term" value="F:zinc ion binding"/>
    <property type="evidence" value="ECO:0007669"/>
    <property type="project" value="UniProtKB-KW"/>
</dbReference>
<gene>
    <name evidence="7" type="ORF">B0H17DRAFT_957783</name>
</gene>
<protein>
    <recommendedName>
        <fullName evidence="6">C2H2-type domain-containing protein</fullName>
    </recommendedName>
</protein>
<dbReference type="EMBL" id="JARKIE010000344">
    <property type="protein sequence ID" value="KAJ7652618.1"/>
    <property type="molecule type" value="Genomic_DNA"/>
</dbReference>
<reference evidence="7" key="1">
    <citation type="submission" date="2023-03" db="EMBL/GenBank/DDBJ databases">
        <title>Massive genome expansion in bonnet fungi (Mycena s.s.) driven by repeated elements and novel gene families across ecological guilds.</title>
        <authorList>
            <consortium name="Lawrence Berkeley National Laboratory"/>
            <person name="Harder C.B."/>
            <person name="Miyauchi S."/>
            <person name="Viragh M."/>
            <person name="Kuo A."/>
            <person name="Thoen E."/>
            <person name="Andreopoulos B."/>
            <person name="Lu D."/>
            <person name="Skrede I."/>
            <person name="Drula E."/>
            <person name="Henrissat B."/>
            <person name="Morin E."/>
            <person name="Kohler A."/>
            <person name="Barry K."/>
            <person name="LaButti K."/>
            <person name="Morin E."/>
            <person name="Salamov A."/>
            <person name="Lipzen A."/>
            <person name="Mereny Z."/>
            <person name="Hegedus B."/>
            <person name="Baldrian P."/>
            <person name="Stursova M."/>
            <person name="Weitz H."/>
            <person name="Taylor A."/>
            <person name="Grigoriev I.V."/>
            <person name="Nagy L.G."/>
            <person name="Martin F."/>
            <person name="Kauserud H."/>
        </authorList>
    </citation>
    <scope>NUCLEOTIDE SEQUENCE</scope>
    <source>
        <strain evidence="7">CBHHK067</strain>
    </source>
</reference>
<dbReference type="Pfam" id="PF00096">
    <property type="entry name" value="zf-C2H2"/>
    <property type="match status" value="1"/>
</dbReference>
<proteinExistence type="predicted"/>
<evidence type="ECO:0000313" key="7">
    <source>
        <dbReference type="EMBL" id="KAJ7652618.1"/>
    </source>
</evidence>
<comment type="caution">
    <text evidence="7">The sequence shown here is derived from an EMBL/GenBank/DDBJ whole genome shotgun (WGS) entry which is preliminary data.</text>
</comment>
<evidence type="ECO:0000256" key="2">
    <source>
        <dbReference type="ARBA" id="ARBA00022737"/>
    </source>
</evidence>
<evidence type="ECO:0000313" key="8">
    <source>
        <dbReference type="Proteomes" id="UP001221757"/>
    </source>
</evidence>